<feature type="compositionally biased region" description="Acidic residues" evidence="1">
    <location>
        <begin position="76"/>
        <end position="87"/>
    </location>
</feature>
<organism evidence="2 3">
    <name type="scientific">Arabis nemorensis</name>
    <dbReference type="NCBI Taxonomy" id="586526"/>
    <lineage>
        <taxon>Eukaryota</taxon>
        <taxon>Viridiplantae</taxon>
        <taxon>Streptophyta</taxon>
        <taxon>Embryophyta</taxon>
        <taxon>Tracheophyta</taxon>
        <taxon>Spermatophyta</taxon>
        <taxon>Magnoliopsida</taxon>
        <taxon>eudicotyledons</taxon>
        <taxon>Gunneridae</taxon>
        <taxon>Pentapetalae</taxon>
        <taxon>rosids</taxon>
        <taxon>malvids</taxon>
        <taxon>Brassicales</taxon>
        <taxon>Brassicaceae</taxon>
        <taxon>Arabideae</taxon>
        <taxon>Arabis</taxon>
    </lineage>
</organism>
<dbReference type="AlphaFoldDB" id="A0A565BS90"/>
<comment type="caution">
    <text evidence="2">The sequence shown here is derived from an EMBL/GenBank/DDBJ whole genome shotgun (WGS) entry which is preliminary data.</text>
</comment>
<gene>
    <name evidence="2" type="ORF">ANE_LOCUS14688</name>
</gene>
<keyword evidence="3" id="KW-1185">Reference proteome</keyword>
<feature type="region of interest" description="Disordered" evidence="1">
    <location>
        <begin position="42"/>
        <end position="87"/>
    </location>
</feature>
<evidence type="ECO:0000313" key="3">
    <source>
        <dbReference type="Proteomes" id="UP000489600"/>
    </source>
</evidence>
<reference evidence="2" key="1">
    <citation type="submission" date="2019-07" db="EMBL/GenBank/DDBJ databases">
        <authorList>
            <person name="Dittberner H."/>
        </authorList>
    </citation>
    <scope>NUCLEOTIDE SEQUENCE [LARGE SCALE GENOMIC DNA]</scope>
</reference>
<evidence type="ECO:0000313" key="2">
    <source>
        <dbReference type="EMBL" id="VVB04244.1"/>
    </source>
</evidence>
<accession>A0A565BS90</accession>
<feature type="region of interest" description="Disordered" evidence="1">
    <location>
        <begin position="1"/>
        <end position="26"/>
    </location>
</feature>
<name>A0A565BS90_9BRAS</name>
<feature type="compositionally biased region" description="Basic and acidic residues" evidence="1">
    <location>
        <begin position="58"/>
        <end position="75"/>
    </location>
</feature>
<dbReference type="EMBL" id="CABITT030000005">
    <property type="protein sequence ID" value="VVB04244.1"/>
    <property type="molecule type" value="Genomic_DNA"/>
</dbReference>
<evidence type="ECO:0000256" key="1">
    <source>
        <dbReference type="SAM" id="MobiDB-lite"/>
    </source>
</evidence>
<proteinExistence type="predicted"/>
<sequence length="87" mass="9702">MDVGPGEPISNPRSQDGMVENQSNYEGEILIKSSSVPCEVEHGRDVETTDPAPEESIVETREVSKKSMLENYKPEDLDDEVEHAELE</sequence>
<protein>
    <submittedName>
        <fullName evidence="2">Uncharacterized protein</fullName>
    </submittedName>
</protein>
<dbReference type="Proteomes" id="UP000489600">
    <property type="component" value="Unassembled WGS sequence"/>
</dbReference>